<keyword evidence="4" id="KW-0206">Cytoskeleton</keyword>
<organism evidence="7">
    <name type="scientific">Oikopleura dioica</name>
    <name type="common">Tunicate</name>
    <dbReference type="NCBI Taxonomy" id="34765"/>
    <lineage>
        <taxon>Eukaryota</taxon>
        <taxon>Metazoa</taxon>
        <taxon>Chordata</taxon>
        <taxon>Tunicata</taxon>
        <taxon>Appendicularia</taxon>
        <taxon>Copelata</taxon>
        <taxon>Oikopleuridae</taxon>
        <taxon>Oikopleura</taxon>
    </lineage>
</organism>
<evidence type="ECO:0000256" key="2">
    <source>
        <dbReference type="ARBA" id="ARBA00004245"/>
    </source>
</evidence>
<evidence type="ECO:0000313" key="7">
    <source>
        <dbReference type="EMBL" id="CBY20374.1"/>
    </source>
</evidence>
<dbReference type="InterPro" id="IPR029214">
    <property type="entry name" value="CFAP144"/>
</dbReference>
<evidence type="ECO:0000313" key="8">
    <source>
        <dbReference type="Proteomes" id="UP000001307"/>
    </source>
</evidence>
<evidence type="ECO:0000256" key="4">
    <source>
        <dbReference type="ARBA" id="ARBA00023212"/>
    </source>
</evidence>
<dbReference type="GO" id="GO:0005856">
    <property type="term" value="C:cytoskeleton"/>
    <property type="evidence" value="ECO:0007669"/>
    <property type="project" value="UniProtKB-SubCell"/>
</dbReference>
<dbReference type="Pfam" id="PF14886">
    <property type="entry name" value="FAM183"/>
    <property type="match status" value="1"/>
</dbReference>
<accession>E4WRJ2</accession>
<evidence type="ECO:0000256" key="1">
    <source>
        <dbReference type="ARBA" id="ARBA00004138"/>
    </source>
</evidence>
<dbReference type="AlphaFoldDB" id="E4WRJ2"/>
<proteinExistence type="inferred from homology"/>
<keyword evidence="8" id="KW-1185">Reference proteome</keyword>
<evidence type="ECO:0000256" key="6">
    <source>
        <dbReference type="ARBA" id="ARBA00034777"/>
    </source>
</evidence>
<comment type="subcellular location">
    <subcellularLocation>
        <location evidence="1">Cell projection</location>
        <location evidence="1">Cilium</location>
    </subcellularLocation>
    <subcellularLocation>
        <location evidence="2">Cytoplasm</location>
        <location evidence="2">Cytoskeleton</location>
    </subcellularLocation>
</comment>
<gene>
    <name evidence="7" type="ORF">GSOID_T00000368001</name>
</gene>
<reference evidence="7" key="1">
    <citation type="journal article" date="2010" name="Science">
        <title>Plasticity of animal genome architecture unmasked by rapid evolution of a pelagic tunicate.</title>
        <authorList>
            <person name="Denoeud F."/>
            <person name="Henriet S."/>
            <person name="Mungpakdee S."/>
            <person name="Aury J.M."/>
            <person name="Da Silva C."/>
            <person name="Brinkmann H."/>
            <person name="Mikhaleva J."/>
            <person name="Olsen L.C."/>
            <person name="Jubin C."/>
            <person name="Canestro C."/>
            <person name="Bouquet J.M."/>
            <person name="Danks G."/>
            <person name="Poulain J."/>
            <person name="Campsteijn C."/>
            <person name="Adamski M."/>
            <person name="Cross I."/>
            <person name="Yadetie F."/>
            <person name="Muffato M."/>
            <person name="Louis A."/>
            <person name="Butcher S."/>
            <person name="Tsagkogeorga G."/>
            <person name="Konrad A."/>
            <person name="Singh S."/>
            <person name="Jensen M.F."/>
            <person name="Cong E.H."/>
            <person name="Eikeseth-Otteraa H."/>
            <person name="Noel B."/>
            <person name="Anthouard V."/>
            <person name="Porcel B.M."/>
            <person name="Kachouri-Lafond R."/>
            <person name="Nishino A."/>
            <person name="Ugolini M."/>
            <person name="Chourrout P."/>
            <person name="Nishida H."/>
            <person name="Aasland R."/>
            <person name="Huzurbazar S."/>
            <person name="Westhof E."/>
            <person name="Delsuc F."/>
            <person name="Lehrach H."/>
            <person name="Reinhardt R."/>
            <person name="Weissenbach J."/>
            <person name="Roy S.W."/>
            <person name="Artiguenave F."/>
            <person name="Postlethwait J.H."/>
            <person name="Manak J.R."/>
            <person name="Thompson E.M."/>
            <person name="Jaillon O."/>
            <person name="Du Pasquier L."/>
            <person name="Boudinot P."/>
            <person name="Liberles D.A."/>
            <person name="Volff J.N."/>
            <person name="Philippe H."/>
            <person name="Lenhard B."/>
            <person name="Roest Crollius H."/>
            <person name="Wincker P."/>
            <person name="Chourrout D."/>
        </authorList>
    </citation>
    <scope>NUCLEOTIDE SEQUENCE [LARGE SCALE GENOMIC DNA]</scope>
</reference>
<dbReference type="EMBL" id="FN653015">
    <property type="protein sequence ID" value="CBY20374.1"/>
    <property type="molecule type" value="Genomic_DNA"/>
</dbReference>
<comment type="similarity">
    <text evidence="6">Belongs to the CFAP144 family.</text>
</comment>
<dbReference type="InParanoid" id="E4WRJ2"/>
<dbReference type="GO" id="GO:0097546">
    <property type="term" value="C:ciliary base"/>
    <property type="evidence" value="ECO:0007669"/>
    <property type="project" value="TreeGrafter"/>
</dbReference>
<keyword evidence="5" id="KW-0966">Cell projection</keyword>
<dbReference type="Proteomes" id="UP000001307">
    <property type="component" value="Unassembled WGS sequence"/>
</dbReference>
<sequence>MPGAPEKGPPNIVHQNAIWRETIRKETRCQKLYTDYHINPHKKIHNITGKPNSLHDTAEGEEDPNFLHIMREIRVEPRKKYEFPVTESQEIGWESRPLLDGNTNNFAWNDDRLRFPVANTDISKYKDAEWKIKEQMKINQG</sequence>
<protein>
    <recommendedName>
        <fullName evidence="9">Protein FAM183A</fullName>
    </recommendedName>
</protein>
<dbReference type="OrthoDB" id="446290at2759"/>
<dbReference type="PANTHER" id="PTHR33865:SF3">
    <property type="entry name" value="PROTEIN FAM183B"/>
    <property type="match status" value="1"/>
</dbReference>
<evidence type="ECO:0008006" key="9">
    <source>
        <dbReference type="Google" id="ProtNLM"/>
    </source>
</evidence>
<dbReference type="PANTHER" id="PTHR33865">
    <property type="entry name" value="PROTEIN FAM183B"/>
    <property type="match status" value="1"/>
</dbReference>
<evidence type="ECO:0000256" key="3">
    <source>
        <dbReference type="ARBA" id="ARBA00022490"/>
    </source>
</evidence>
<name>E4WRJ2_OIKDI</name>
<evidence type="ECO:0000256" key="5">
    <source>
        <dbReference type="ARBA" id="ARBA00023273"/>
    </source>
</evidence>
<keyword evidence="3" id="KW-0963">Cytoplasm</keyword>